<feature type="domain" description="NXPE C-terminal" evidence="1">
    <location>
        <begin position="200"/>
        <end position="422"/>
    </location>
</feature>
<dbReference type="GeneID" id="118419783"/>
<dbReference type="Pfam" id="PF24536">
    <property type="entry name" value="NXPE4_C"/>
    <property type="match status" value="1"/>
</dbReference>
<evidence type="ECO:0000259" key="1">
    <source>
        <dbReference type="Pfam" id="PF24536"/>
    </source>
</evidence>
<gene>
    <name evidence="3" type="primary">LOC118419783</name>
</gene>
<keyword evidence="2" id="KW-1185">Reference proteome</keyword>
<proteinExistence type="predicted"/>
<organism evidence="2 3">
    <name type="scientific">Branchiostoma floridae</name>
    <name type="common">Florida lancelet</name>
    <name type="synonym">Amphioxus</name>
    <dbReference type="NCBI Taxonomy" id="7739"/>
    <lineage>
        <taxon>Eukaryota</taxon>
        <taxon>Metazoa</taxon>
        <taxon>Chordata</taxon>
        <taxon>Cephalochordata</taxon>
        <taxon>Leptocardii</taxon>
        <taxon>Amphioxiformes</taxon>
        <taxon>Branchiostomatidae</taxon>
        <taxon>Branchiostoma</taxon>
    </lineage>
</organism>
<reference evidence="2" key="1">
    <citation type="journal article" date="2020" name="Nat. Ecol. Evol.">
        <title>Deeply conserved synteny resolves early events in vertebrate evolution.</title>
        <authorList>
            <person name="Simakov O."/>
            <person name="Marletaz F."/>
            <person name="Yue J.X."/>
            <person name="O'Connell B."/>
            <person name="Jenkins J."/>
            <person name="Brandt A."/>
            <person name="Calef R."/>
            <person name="Tung C.H."/>
            <person name="Huang T.K."/>
            <person name="Schmutz J."/>
            <person name="Satoh N."/>
            <person name="Yu J.K."/>
            <person name="Putnam N.H."/>
            <person name="Green R.E."/>
            <person name="Rokhsar D.S."/>
        </authorList>
    </citation>
    <scope>NUCLEOTIDE SEQUENCE [LARGE SCALE GENOMIC DNA]</scope>
    <source>
        <strain evidence="2">S238N-H82</strain>
    </source>
</reference>
<dbReference type="PANTHER" id="PTHR16165:SF5">
    <property type="entry name" value="NXPE FAMILY MEMBER 3"/>
    <property type="match status" value="1"/>
</dbReference>
<dbReference type="Proteomes" id="UP000001554">
    <property type="component" value="Chromosome 7"/>
</dbReference>
<evidence type="ECO:0000313" key="3">
    <source>
        <dbReference type="RefSeq" id="XP_035682270.1"/>
    </source>
</evidence>
<dbReference type="InterPro" id="IPR057106">
    <property type="entry name" value="NXPE4_C"/>
</dbReference>
<dbReference type="AlphaFoldDB" id="A0A9J7LID1"/>
<dbReference type="SUPFAM" id="SSF52266">
    <property type="entry name" value="SGNH hydrolase"/>
    <property type="match status" value="1"/>
</dbReference>
<evidence type="ECO:0000313" key="2">
    <source>
        <dbReference type="Proteomes" id="UP000001554"/>
    </source>
</evidence>
<protein>
    <submittedName>
        <fullName evidence="3">NXPE family member 3-like</fullName>
    </submittedName>
</protein>
<dbReference type="InterPro" id="IPR026845">
    <property type="entry name" value="NXPH/NXPE"/>
</dbReference>
<dbReference type="PANTHER" id="PTHR16165">
    <property type="entry name" value="NXPE FAMILY MEMBER"/>
    <property type="match status" value="1"/>
</dbReference>
<dbReference type="RefSeq" id="XP_035682270.1">
    <property type="nucleotide sequence ID" value="XM_035826377.1"/>
</dbReference>
<dbReference type="Pfam" id="PF06312">
    <property type="entry name" value="Neurexophilin"/>
    <property type="match status" value="1"/>
</dbReference>
<reference evidence="3" key="2">
    <citation type="submission" date="2025-08" db="UniProtKB">
        <authorList>
            <consortium name="RefSeq"/>
        </authorList>
    </citation>
    <scope>IDENTIFICATION</scope>
    <source>
        <strain evidence="3">S238N-H82</strain>
        <tissue evidence="3">Testes</tissue>
    </source>
</reference>
<sequence>MYGGDYLVAVLRDKAQSASTMGRVQDHGNGLYTVSFLLSFPGKVTPEVQLIHPSEAVQLLRELREVPSKRSWSCVFTGETENVKAKCTLLASRSLELSSQCDFSVLNTSRTWFCAKSNATSCDSITKCKSSLDTVDEVTTTAERQLFQRPFFRMDLLADTKIPINVLYSQENATAKRSLPFCHPRLQNSEYQGFRLRGTWHSLSCKVRQFSPLDITKCLANRTVHFRGDSTCRQWIERIGQLKTMHLEYGDLYFKNYTNYRSKIMATFKFHTVPIQSSFWWTFENLSDTGVSNDIMKMIGGENVVLVLSLCSHFTAEPTHVYASRMFEVRSAIEKLQKKYPKTMVIVKSCNTRNQRHYREVVQMSDWLADQLNQEMRSILGSLNVAILDVWDMTVSQWYPYNIHPHRHVVENELNILLSYICPLMTENV</sequence>
<accession>A0A9J7LID1</accession>
<dbReference type="KEGG" id="bfo:118419783"/>
<dbReference type="OrthoDB" id="5950832at2759"/>
<dbReference type="OMA" id="DSITKCK"/>
<name>A0A9J7LID1_BRAFL</name>